<evidence type="ECO:0000256" key="8">
    <source>
        <dbReference type="ARBA" id="ARBA00032926"/>
    </source>
</evidence>
<keyword evidence="4" id="KW-0317">Glutathione biosynthesis</keyword>
<dbReference type="SUPFAM" id="SSF51430">
    <property type="entry name" value="NAD(P)-linked oxidoreductase"/>
    <property type="match status" value="1"/>
</dbReference>
<dbReference type="GO" id="GO:0035226">
    <property type="term" value="F:glutamate-cysteine ligase catalytic subunit binding"/>
    <property type="evidence" value="ECO:0007669"/>
    <property type="project" value="InterPro"/>
</dbReference>
<proteinExistence type="inferred from homology"/>
<evidence type="ECO:0000313" key="11">
    <source>
        <dbReference type="Proteomes" id="UP000663852"/>
    </source>
</evidence>
<comment type="pathway">
    <text evidence="1">Sulfur metabolism; glutathione biosynthesis; glutathione from L-cysteine and L-glutamate: step 1/2.</text>
</comment>
<dbReference type="PANTHER" id="PTHR13295:SF4">
    <property type="entry name" value="GLUTAMATE--CYSTEINE LIGASE REGULATORY SUBUNIT"/>
    <property type="match status" value="1"/>
</dbReference>
<gene>
    <name evidence="10" type="ORF">EDS130_LOCUS8086</name>
</gene>
<dbReference type="GO" id="GO:0017109">
    <property type="term" value="C:glutamate-cysteine ligase complex"/>
    <property type="evidence" value="ECO:0007669"/>
    <property type="project" value="TreeGrafter"/>
</dbReference>
<comment type="similarity">
    <text evidence="2">Belongs to the aldo/keto reductase family. Glutamate--cysteine ligase light chain subfamily.</text>
</comment>
<evidence type="ECO:0000256" key="4">
    <source>
        <dbReference type="ARBA" id="ARBA00022684"/>
    </source>
</evidence>
<evidence type="ECO:0000256" key="2">
    <source>
        <dbReference type="ARBA" id="ARBA00008612"/>
    </source>
</evidence>
<dbReference type="AlphaFoldDB" id="A0A813XDU1"/>
<feature type="compositionally biased region" description="Low complexity" evidence="9">
    <location>
        <begin position="90"/>
        <end position="101"/>
    </location>
</feature>
<dbReference type="PANTHER" id="PTHR13295">
    <property type="entry name" value="GLUTAMATE CYSTEINE LIGASE REGULATORY SUBUNIT"/>
    <property type="match status" value="1"/>
</dbReference>
<reference evidence="10" key="1">
    <citation type="submission" date="2021-02" db="EMBL/GenBank/DDBJ databases">
        <authorList>
            <person name="Nowell W R."/>
        </authorList>
    </citation>
    <scope>NUCLEOTIDE SEQUENCE</scope>
</reference>
<evidence type="ECO:0000256" key="7">
    <source>
        <dbReference type="ARBA" id="ARBA00031732"/>
    </source>
</evidence>
<dbReference type="EMBL" id="CAJNOJ010000025">
    <property type="protein sequence ID" value="CAF0866761.1"/>
    <property type="molecule type" value="Genomic_DNA"/>
</dbReference>
<feature type="region of interest" description="Disordered" evidence="9">
    <location>
        <begin position="83"/>
        <end position="106"/>
    </location>
</feature>
<dbReference type="GO" id="GO:0006750">
    <property type="term" value="P:glutathione biosynthetic process"/>
    <property type="evidence" value="ECO:0007669"/>
    <property type="project" value="UniProtKB-UniPathway"/>
</dbReference>
<organism evidence="10 11">
    <name type="scientific">Adineta ricciae</name>
    <name type="common">Rotifer</name>
    <dbReference type="NCBI Taxonomy" id="249248"/>
    <lineage>
        <taxon>Eukaryota</taxon>
        <taxon>Metazoa</taxon>
        <taxon>Spiralia</taxon>
        <taxon>Gnathifera</taxon>
        <taxon>Rotifera</taxon>
        <taxon>Eurotatoria</taxon>
        <taxon>Bdelloidea</taxon>
        <taxon>Adinetida</taxon>
        <taxon>Adinetidae</taxon>
        <taxon>Adineta</taxon>
    </lineage>
</organism>
<dbReference type="Proteomes" id="UP000663852">
    <property type="component" value="Unassembled WGS sequence"/>
</dbReference>
<dbReference type="InterPro" id="IPR036812">
    <property type="entry name" value="NAD(P)_OxRdtase_dom_sf"/>
</dbReference>
<dbReference type="OrthoDB" id="5596051at2759"/>
<name>A0A813XDU1_ADIRI</name>
<comment type="subunit">
    <text evidence="3">Heterodimer of a catalytic heavy chain and a regulatory light chain.</text>
</comment>
<accession>A0A813XDU1</accession>
<dbReference type="Gene3D" id="3.20.20.100">
    <property type="entry name" value="NADP-dependent oxidoreductase domain"/>
    <property type="match status" value="1"/>
</dbReference>
<evidence type="ECO:0000313" key="10">
    <source>
        <dbReference type="EMBL" id="CAF0866761.1"/>
    </source>
</evidence>
<dbReference type="UniPathway" id="UPA00142">
    <property type="reaction ID" value="UER00209"/>
</dbReference>
<evidence type="ECO:0000256" key="6">
    <source>
        <dbReference type="ARBA" id="ARBA00031154"/>
    </source>
</evidence>
<sequence>MATESQNDAQSKSQPVLEPYFPKATEMLFYTGNITPFFKLLTKTSSSVTEQIMEYMSMMLEKMKTKAKADQFKENNYVKLICPPEDNQSNAANGTTTTPPNETEELDRSDLKFSVKIFLRTLEPEILSHTINTIFSELKENYLESVMIALPNYGSLLTLKEFMPLWNVVEDFVNKQKILSAGVCDLMLPLLSDIYDTAQVKPFADQINLGLCCSIPEELSKYVKEHNIQLLTHSDPIDVLNDSDFQQIIREYCHEYDALNWKPCSIVRYSSVIANRGIIKSKGFLVITFADYDRLGRYRETDETQAMKNIYYIILSIWGLHHPASQILSMTDSSYQ</sequence>
<evidence type="ECO:0000256" key="5">
    <source>
        <dbReference type="ARBA" id="ARBA00030406"/>
    </source>
</evidence>
<dbReference type="GO" id="GO:0030234">
    <property type="term" value="F:enzyme regulator activity"/>
    <property type="evidence" value="ECO:0007669"/>
    <property type="project" value="TreeGrafter"/>
</dbReference>
<evidence type="ECO:0000256" key="9">
    <source>
        <dbReference type="SAM" id="MobiDB-lite"/>
    </source>
</evidence>
<dbReference type="InterPro" id="IPR032963">
    <property type="entry name" value="Gclm"/>
</dbReference>
<evidence type="ECO:0000256" key="3">
    <source>
        <dbReference type="ARBA" id="ARBA00011532"/>
    </source>
</evidence>
<comment type="caution">
    <text evidence="10">The sequence shown here is derived from an EMBL/GenBank/DDBJ whole genome shotgun (WGS) entry which is preliminary data.</text>
</comment>
<protein>
    <recommendedName>
        <fullName evidence="7">GCS light chain</fullName>
    </recommendedName>
    <alternativeName>
        <fullName evidence="5">Gamma-ECS regulatory subunit</fullName>
    </alternativeName>
    <alternativeName>
        <fullName evidence="8">Gamma-glutamylcysteine synthetase regulatory subunit</fullName>
    </alternativeName>
    <alternativeName>
        <fullName evidence="6">Glutamate--cysteine ligase modifier subunit</fullName>
    </alternativeName>
</protein>
<evidence type="ECO:0000256" key="1">
    <source>
        <dbReference type="ARBA" id="ARBA00005006"/>
    </source>
</evidence>